<keyword evidence="4" id="KW-1133">Transmembrane helix</keyword>
<gene>
    <name evidence="6" type="ORF">MNOR_LOCUS23881</name>
</gene>
<dbReference type="InterPro" id="IPR036383">
    <property type="entry name" value="TSP1_rpt_sf"/>
</dbReference>
<accession>A0AAV2RG14</accession>
<dbReference type="PROSITE" id="PS50068">
    <property type="entry name" value="LDLRA_2"/>
    <property type="match status" value="1"/>
</dbReference>
<dbReference type="PROSITE" id="PS50024">
    <property type="entry name" value="SEA"/>
    <property type="match status" value="1"/>
</dbReference>
<keyword evidence="1" id="KW-0245">EGF-like domain</keyword>
<dbReference type="PROSITE" id="PS01209">
    <property type="entry name" value="LDLRA_1"/>
    <property type="match status" value="1"/>
</dbReference>
<feature type="domain" description="SEA" evidence="5">
    <location>
        <begin position="371"/>
        <end position="496"/>
    </location>
</feature>
<dbReference type="SUPFAM" id="SSF57424">
    <property type="entry name" value="LDL receptor-like module"/>
    <property type="match status" value="1"/>
</dbReference>
<dbReference type="Pfam" id="PF00057">
    <property type="entry name" value="Ldl_recept_a"/>
    <property type="match status" value="1"/>
</dbReference>
<comment type="caution">
    <text evidence="6">The sequence shown here is derived from an EMBL/GenBank/DDBJ whole genome shotgun (WGS) entry which is preliminary data.</text>
</comment>
<feature type="disulfide bond" evidence="3">
    <location>
        <begin position="737"/>
        <end position="752"/>
    </location>
</feature>
<dbReference type="InterPro" id="IPR023415">
    <property type="entry name" value="LDLR_class-A_CS"/>
</dbReference>
<keyword evidence="2 3" id="KW-1015">Disulfide bond</keyword>
<dbReference type="Gene3D" id="4.10.400.10">
    <property type="entry name" value="Low-density Lipoprotein Receptor"/>
    <property type="match status" value="1"/>
</dbReference>
<dbReference type="SUPFAM" id="SSF82671">
    <property type="entry name" value="SEA domain"/>
    <property type="match status" value="1"/>
</dbReference>
<dbReference type="Proteomes" id="UP001497623">
    <property type="component" value="Unassembled WGS sequence"/>
</dbReference>
<dbReference type="Gene3D" id="3.30.70.960">
    <property type="entry name" value="SEA domain"/>
    <property type="match status" value="1"/>
</dbReference>
<feature type="transmembrane region" description="Helical" evidence="4">
    <location>
        <begin position="325"/>
        <end position="350"/>
    </location>
</feature>
<dbReference type="InterPro" id="IPR000082">
    <property type="entry name" value="SEA_dom"/>
</dbReference>
<evidence type="ECO:0000259" key="5">
    <source>
        <dbReference type="PROSITE" id="PS50024"/>
    </source>
</evidence>
<sequence>MYANDHSPFPQYLADLPKVHYVNDSKDEQPLYSCQAPHGYGHIYQCPVHFHGEKCDQKHHTEHGQHHIDPGGNLAIRELKTDHKQCNHENSLYNMKNQNDCQHTSTDQNLTRNKPWLDHSVSLDQVIELSNLHIDPGKKSVYIRGSKSEFQEQLEDQGKYEFQDIPMEYQRIGQADHLDSTLDQQSGYVYSSSDYSSTEPIYSQSQIYNGRPCAHTPTIYCNKQMGSLRAMRSYGGAPATFLSRADPYCNSTVSSTLPTVSAQLTQDYSTYTTPITTHSIQSLQANMTSLNKRRESLTPTKHHRKSILRTWKLKFQQGEGRHKKVCLLAALVFLIILVFGILTAILYLAIAGDISSLLGGSPRLIEVAKKGCDLVTGEFSITNQNFQPAFSEHLSMPYRSIVKSIENELDVLFSGSVWSPEYNRSHLVALLPIESLSAARSGLFVQVKLFLNSDDVASAQKLRSAFLRGLDSRHGHDWLGPYAINITSIRFMEDLKATSTLPSTTSSLAPENFESHQDSAFSFQSTPYLNVGWSSWGPWSTCSSCSHQFDQTRTRQCRLSAGLGLLISNVEPCLTHTADAQNDDSDGNSDEEIETRPCQCYEYDQDHEDIITTTPKTTITTYSVSHSMVPTTTTTDITSTTTTTHSMMDKNQPDSLHHCQFCLVHEVCVALEDETHPTCREPTNIYDQTGCGGLCMMDSEVCQALGSRAFSCHSALKCLHDEWRCDDGLCIPYIKRCDGHMNCYDRSDEVNCEDSSSMSSISSTGRWQISGMGQMNPGVPFGIDNSQAYSNKDELHMHHHNPFVLGGTRVPVPVLNKTAIGLSSLSHRERELLS</sequence>
<dbReference type="InterPro" id="IPR002172">
    <property type="entry name" value="LDrepeatLR_classA_rpt"/>
</dbReference>
<dbReference type="Gene3D" id="2.20.100.10">
    <property type="entry name" value="Thrombospondin type-1 (TSP1) repeat"/>
    <property type="match status" value="1"/>
</dbReference>
<evidence type="ECO:0000256" key="4">
    <source>
        <dbReference type="SAM" id="Phobius"/>
    </source>
</evidence>
<dbReference type="Pfam" id="PF01390">
    <property type="entry name" value="SEA"/>
    <property type="match status" value="1"/>
</dbReference>
<keyword evidence="4" id="KW-0472">Membrane</keyword>
<dbReference type="CDD" id="cd00112">
    <property type="entry name" value="LDLa"/>
    <property type="match status" value="1"/>
</dbReference>
<dbReference type="PROSITE" id="PS50092">
    <property type="entry name" value="TSP1"/>
    <property type="match status" value="1"/>
</dbReference>
<feature type="disulfide bond" evidence="3">
    <location>
        <begin position="718"/>
        <end position="730"/>
    </location>
</feature>
<keyword evidence="4" id="KW-0812">Transmembrane</keyword>
<evidence type="ECO:0000256" key="1">
    <source>
        <dbReference type="ARBA" id="ARBA00022536"/>
    </source>
</evidence>
<protein>
    <recommendedName>
        <fullName evidence="5">SEA domain-containing protein</fullName>
    </recommendedName>
</protein>
<reference evidence="6 7" key="1">
    <citation type="submission" date="2024-05" db="EMBL/GenBank/DDBJ databases">
        <authorList>
            <person name="Wallberg A."/>
        </authorList>
    </citation>
    <scope>NUCLEOTIDE SEQUENCE [LARGE SCALE GENOMIC DNA]</scope>
</reference>
<dbReference type="InterPro" id="IPR036055">
    <property type="entry name" value="LDL_receptor-like_sf"/>
</dbReference>
<proteinExistence type="predicted"/>
<keyword evidence="7" id="KW-1185">Reference proteome</keyword>
<evidence type="ECO:0000313" key="6">
    <source>
        <dbReference type="EMBL" id="CAL4123193.1"/>
    </source>
</evidence>
<dbReference type="EMBL" id="CAXKWB010021468">
    <property type="protein sequence ID" value="CAL4123193.1"/>
    <property type="molecule type" value="Genomic_DNA"/>
</dbReference>
<evidence type="ECO:0000256" key="2">
    <source>
        <dbReference type="ARBA" id="ARBA00023157"/>
    </source>
</evidence>
<organism evidence="6 7">
    <name type="scientific">Meganyctiphanes norvegica</name>
    <name type="common">Northern krill</name>
    <name type="synonym">Thysanopoda norvegica</name>
    <dbReference type="NCBI Taxonomy" id="48144"/>
    <lineage>
        <taxon>Eukaryota</taxon>
        <taxon>Metazoa</taxon>
        <taxon>Ecdysozoa</taxon>
        <taxon>Arthropoda</taxon>
        <taxon>Crustacea</taxon>
        <taxon>Multicrustacea</taxon>
        <taxon>Malacostraca</taxon>
        <taxon>Eumalacostraca</taxon>
        <taxon>Eucarida</taxon>
        <taxon>Euphausiacea</taxon>
        <taxon>Euphausiidae</taxon>
        <taxon>Meganyctiphanes</taxon>
    </lineage>
</organism>
<dbReference type="InterPro" id="IPR036364">
    <property type="entry name" value="SEA_dom_sf"/>
</dbReference>
<feature type="disulfide bond" evidence="3">
    <location>
        <begin position="725"/>
        <end position="743"/>
    </location>
</feature>
<evidence type="ECO:0000256" key="3">
    <source>
        <dbReference type="PROSITE-ProRule" id="PRU00124"/>
    </source>
</evidence>
<dbReference type="InterPro" id="IPR000884">
    <property type="entry name" value="TSP1_rpt"/>
</dbReference>
<dbReference type="AlphaFoldDB" id="A0AAV2RG14"/>
<name>A0AAV2RG14_MEGNR</name>
<dbReference type="SMART" id="SM00192">
    <property type="entry name" value="LDLa"/>
    <property type="match status" value="1"/>
</dbReference>
<dbReference type="SUPFAM" id="SSF82895">
    <property type="entry name" value="TSP-1 type 1 repeat"/>
    <property type="match status" value="1"/>
</dbReference>
<evidence type="ECO:0000313" key="7">
    <source>
        <dbReference type="Proteomes" id="UP001497623"/>
    </source>
</evidence>